<evidence type="ECO:0000259" key="1">
    <source>
        <dbReference type="Pfam" id="PF00535"/>
    </source>
</evidence>
<organism evidence="2 3">
    <name type="scientific">Microbacterium schleiferi</name>
    <dbReference type="NCBI Taxonomy" id="69362"/>
    <lineage>
        <taxon>Bacteria</taxon>
        <taxon>Bacillati</taxon>
        <taxon>Actinomycetota</taxon>
        <taxon>Actinomycetes</taxon>
        <taxon>Micrococcales</taxon>
        <taxon>Microbacteriaceae</taxon>
        <taxon>Microbacterium</taxon>
    </lineage>
</organism>
<dbReference type="PANTHER" id="PTHR43685:SF2">
    <property type="entry name" value="GLYCOSYLTRANSFERASE 2-LIKE DOMAIN-CONTAINING PROTEIN"/>
    <property type="match status" value="1"/>
</dbReference>
<protein>
    <submittedName>
        <fullName evidence="2">Glycosyltransferase</fullName>
        <ecNumber evidence="2">2.4.-.-</ecNumber>
    </submittedName>
</protein>
<dbReference type="Pfam" id="PF00535">
    <property type="entry name" value="Glycos_transf_2"/>
    <property type="match status" value="1"/>
</dbReference>
<dbReference type="EMBL" id="JAZHOV010000001">
    <property type="protein sequence ID" value="MEF2253794.1"/>
    <property type="molecule type" value="Genomic_DNA"/>
</dbReference>
<dbReference type="EC" id="2.4.-.-" evidence="2"/>
<name>A0ABU7V4R0_9MICO</name>
<dbReference type="Gene3D" id="3.90.550.10">
    <property type="entry name" value="Spore Coat Polysaccharide Biosynthesis Protein SpsA, Chain A"/>
    <property type="match status" value="1"/>
</dbReference>
<dbReference type="GO" id="GO:0016757">
    <property type="term" value="F:glycosyltransferase activity"/>
    <property type="evidence" value="ECO:0007669"/>
    <property type="project" value="UniProtKB-KW"/>
</dbReference>
<keyword evidence="3" id="KW-1185">Reference proteome</keyword>
<evidence type="ECO:0000313" key="2">
    <source>
        <dbReference type="EMBL" id="MEF2253794.1"/>
    </source>
</evidence>
<evidence type="ECO:0000313" key="3">
    <source>
        <dbReference type="Proteomes" id="UP001351900"/>
    </source>
</evidence>
<dbReference type="InterPro" id="IPR001173">
    <property type="entry name" value="Glyco_trans_2-like"/>
</dbReference>
<dbReference type="PANTHER" id="PTHR43685">
    <property type="entry name" value="GLYCOSYLTRANSFERASE"/>
    <property type="match status" value="1"/>
</dbReference>
<reference evidence="2 3" key="1">
    <citation type="submission" date="2024-01" db="EMBL/GenBank/DDBJ databases">
        <title>the genome sequence of strain Microbacterium schleiferi NBRC 15075.</title>
        <authorList>
            <person name="Ding Y."/>
            <person name="Zhang G."/>
        </authorList>
    </citation>
    <scope>NUCLEOTIDE SEQUENCE [LARGE SCALE GENOMIC DNA]</scope>
    <source>
        <strain evidence="2 3">NBRC 15075</strain>
    </source>
</reference>
<dbReference type="RefSeq" id="WP_331790508.1">
    <property type="nucleotide sequence ID" value="NZ_BAAAUO010000003.1"/>
</dbReference>
<sequence length="298" mass="33943">MSDVDEPRVGIVIRTKNRPWFLRRALADIVAQRFEGWTAVIVNDGGDPAPVEQAVTEHSGTANRLRVVHHEAPRGRSAAANAGLAVLTTEFVVLHDDDDLWDPDFLRAAVDRLDAHPGDAGVMVRTEIVYEAERDGAFVEVGRAPFWPEMTSVSYGEFLQVNRAVPIGHLYRRRLHDELGGYREDLDAVEDWEFTLRVLQRYDIGFLGARPLAFWMQRRGVAGELGNSMFALAADHDIYDRRVRDEALRAWVRGQGDGLPLYLARVVRDEVARQLDERLSLGQRAARSLRRLRDRWRR</sequence>
<dbReference type="SUPFAM" id="SSF53448">
    <property type="entry name" value="Nucleotide-diphospho-sugar transferases"/>
    <property type="match status" value="1"/>
</dbReference>
<accession>A0ABU7V4R0</accession>
<proteinExistence type="predicted"/>
<dbReference type="InterPro" id="IPR050834">
    <property type="entry name" value="Glycosyltransf_2"/>
</dbReference>
<gene>
    <name evidence="2" type="ORF">V2V91_01420</name>
</gene>
<dbReference type="InterPro" id="IPR029044">
    <property type="entry name" value="Nucleotide-diphossugar_trans"/>
</dbReference>
<keyword evidence="2" id="KW-0328">Glycosyltransferase</keyword>
<comment type="caution">
    <text evidence="2">The sequence shown here is derived from an EMBL/GenBank/DDBJ whole genome shotgun (WGS) entry which is preliminary data.</text>
</comment>
<dbReference type="Proteomes" id="UP001351900">
    <property type="component" value="Unassembled WGS sequence"/>
</dbReference>
<feature type="domain" description="Glycosyltransferase 2-like" evidence="1">
    <location>
        <begin position="11"/>
        <end position="134"/>
    </location>
</feature>
<keyword evidence="2" id="KW-0808">Transferase</keyword>